<keyword evidence="1" id="KW-0812">Transmembrane</keyword>
<dbReference type="Proteomes" id="UP001055868">
    <property type="component" value="Chromosome"/>
</dbReference>
<sequence>MDTPRASRAIATLVLAALAAILVWVVATPIAGLDLHAGGWSISPGAIIPAVLVPGILAWVLRIAFEPSPRGPMIWTIIVLVVLVLSLLGPVVMGASGPILLALLAMHVLAGAVLVVGLRGPRGTVHVSRTPRTQERAEPL</sequence>
<evidence type="ECO:0000313" key="3">
    <source>
        <dbReference type="Proteomes" id="UP001055868"/>
    </source>
</evidence>
<keyword evidence="1" id="KW-1133">Transmembrane helix</keyword>
<dbReference type="InterPro" id="IPR045713">
    <property type="entry name" value="DUF6069"/>
</dbReference>
<evidence type="ECO:0000313" key="2">
    <source>
        <dbReference type="EMBL" id="UQN28155.1"/>
    </source>
</evidence>
<feature type="transmembrane region" description="Helical" evidence="1">
    <location>
        <begin position="73"/>
        <end position="93"/>
    </location>
</feature>
<feature type="transmembrane region" description="Helical" evidence="1">
    <location>
        <begin position="37"/>
        <end position="61"/>
    </location>
</feature>
<dbReference type="Pfam" id="PF19545">
    <property type="entry name" value="DUF6069"/>
    <property type="match status" value="1"/>
</dbReference>
<dbReference type="EMBL" id="CP097218">
    <property type="protein sequence ID" value="UQN28155.1"/>
    <property type="molecule type" value="Genomic_DNA"/>
</dbReference>
<reference evidence="2" key="1">
    <citation type="submission" date="2022-05" db="EMBL/GenBank/DDBJ databases">
        <title>Genomic analysis of Brachybacterium sp. CBA3104.</title>
        <authorList>
            <person name="Roh S.W."/>
            <person name="Kim Y.B."/>
            <person name="Kim Y."/>
        </authorList>
    </citation>
    <scope>NUCLEOTIDE SEQUENCE</scope>
    <source>
        <strain evidence="2">CBA3104</strain>
    </source>
</reference>
<proteinExistence type="predicted"/>
<name>A0ABY4N0T5_9MICO</name>
<keyword evidence="1" id="KW-0472">Membrane</keyword>
<gene>
    <name evidence="2" type="ORF">M4486_10875</name>
</gene>
<protein>
    <submittedName>
        <fullName evidence="2">DUF6069 family protein</fullName>
    </submittedName>
</protein>
<evidence type="ECO:0000256" key="1">
    <source>
        <dbReference type="SAM" id="Phobius"/>
    </source>
</evidence>
<feature type="transmembrane region" description="Helical" evidence="1">
    <location>
        <begin position="99"/>
        <end position="118"/>
    </location>
</feature>
<keyword evidence="3" id="KW-1185">Reference proteome</keyword>
<dbReference type="RefSeq" id="WP_249477178.1">
    <property type="nucleotide sequence ID" value="NZ_CP097218.1"/>
</dbReference>
<organism evidence="2 3">
    <name type="scientific">Brachybacterium kimchii</name>
    <dbReference type="NCBI Taxonomy" id="2942909"/>
    <lineage>
        <taxon>Bacteria</taxon>
        <taxon>Bacillati</taxon>
        <taxon>Actinomycetota</taxon>
        <taxon>Actinomycetes</taxon>
        <taxon>Micrococcales</taxon>
        <taxon>Dermabacteraceae</taxon>
        <taxon>Brachybacterium</taxon>
    </lineage>
</organism>
<accession>A0ABY4N0T5</accession>